<keyword evidence="2" id="KW-0812">Transmembrane</keyword>
<comment type="caution">
    <text evidence="3">The sequence shown here is derived from an EMBL/GenBank/DDBJ whole genome shotgun (WGS) entry which is preliminary data.</text>
</comment>
<keyword evidence="2" id="KW-1133">Transmembrane helix</keyword>
<dbReference type="EMBL" id="JBHSOE010000102">
    <property type="protein sequence ID" value="MFC5660542.1"/>
    <property type="molecule type" value="Genomic_DNA"/>
</dbReference>
<feature type="transmembrane region" description="Helical" evidence="2">
    <location>
        <begin position="392"/>
        <end position="411"/>
    </location>
</feature>
<evidence type="ECO:0000313" key="4">
    <source>
        <dbReference type="Proteomes" id="UP001596065"/>
    </source>
</evidence>
<accession>A0ABW0WSR1</accession>
<sequence>MNPGNAGTPGAGAGRGLPPDPGAGGGTPAGSGAGRSVPAGSGAGRGTAPGTGAGTPARPPSAPSPASPQSSYSPRSRRSSASPPPRSTDRRTAGRWARALGRFVSRWVSWVTGVGSGPPDGGSTTARDLAVRHRLLLALSALLTLSLFVSYQGVHDDADPLRTSTAPAVLSLDTALYALGQAQRDAAQPAPTSDFQKQISVAVQSLAAAAADDDLGRPAGRQALQTVAGLITVYAVKVQQSQLQPDGSVLREAYFSYATSVLTEEGAGIQDRLRALQRQQRAAVHRQTAFGPLLWLAWSVTLLLALALIAALLETQRFLRHRFRRRYNRQLIAAGLLSLAGVAVTVLFTVWTQAGMSDTRTLLDRPLPGRLIPDAGRHTASYLAGTGFRAAAAVWILIGGVLVMALAETGLRRHINDYRFRPR</sequence>
<gene>
    <name evidence="3" type="ORF">ACFP3J_34385</name>
</gene>
<feature type="region of interest" description="Disordered" evidence="1">
    <location>
        <begin position="1"/>
        <end position="94"/>
    </location>
</feature>
<protein>
    <recommendedName>
        <fullName evidence="5">Integral membrane protein</fullName>
    </recommendedName>
</protein>
<keyword evidence="2" id="KW-0472">Membrane</keyword>
<reference evidence="4" key="1">
    <citation type="journal article" date="2019" name="Int. J. Syst. Evol. Microbiol.">
        <title>The Global Catalogue of Microorganisms (GCM) 10K type strain sequencing project: providing services to taxonomists for standard genome sequencing and annotation.</title>
        <authorList>
            <consortium name="The Broad Institute Genomics Platform"/>
            <consortium name="The Broad Institute Genome Sequencing Center for Infectious Disease"/>
            <person name="Wu L."/>
            <person name="Ma J."/>
        </authorList>
    </citation>
    <scope>NUCLEOTIDE SEQUENCE [LARGE SCALE GENOMIC DNA]</scope>
    <source>
        <strain evidence="4">KCTC 5701</strain>
    </source>
</reference>
<evidence type="ECO:0000313" key="3">
    <source>
        <dbReference type="EMBL" id="MFC5660542.1"/>
    </source>
</evidence>
<feature type="transmembrane region" description="Helical" evidence="2">
    <location>
        <begin position="334"/>
        <end position="354"/>
    </location>
</feature>
<feature type="transmembrane region" description="Helical" evidence="2">
    <location>
        <begin position="293"/>
        <end position="313"/>
    </location>
</feature>
<dbReference type="Proteomes" id="UP001596065">
    <property type="component" value="Unassembled WGS sequence"/>
</dbReference>
<feature type="compositionally biased region" description="Gly residues" evidence="1">
    <location>
        <begin position="41"/>
        <end position="53"/>
    </location>
</feature>
<organism evidence="3 4">
    <name type="scientific">Streptomyces nogalater</name>
    <dbReference type="NCBI Taxonomy" id="38314"/>
    <lineage>
        <taxon>Bacteria</taxon>
        <taxon>Bacillati</taxon>
        <taxon>Actinomycetota</taxon>
        <taxon>Actinomycetes</taxon>
        <taxon>Kitasatosporales</taxon>
        <taxon>Streptomycetaceae</taxon>
        <taxon>Streptomyces</taxon>
    </lineage>
</organism>
<feature type="compositionally biased region" description="Gly residues" evidence="1">
    <location>
        <begin position="22"/>
        <end position="33"/>
    </location>
</feature>
<dbReference type="RefSeq" id="WP_344346175.1">
    <property type="nucleotide sequence ID" value="NZ_BAAASM010000002.1"/>
</dbReference>
<name>A0ABW0WSR1_STRNO</name>
<feature type="compositionally biased region" description="Pro residues" evidence="1">
    <location>
        <begin position="57"/>
        <end position="66"/>
    </location>
</feature>
<evidence type="ECO:0000256" key="2">
    <source>
        <dbReference type="SAM" id="Phobius"/>
    </source>
</evidence>
<keyword evidence="4" id="KW-1185">Reference proteome</keyword>
<evidence type="ECO:0000256" key="1">
    <source>
        <dbReference type="SAM" id="MobiDB-lite"/>
    </source>
</evidence>
<evidence type="ECO:0008006" key="5">
    <source>
        <dbReference type="Google" id="ProtNLM"/>
    </source>
</evidence>
<proteinExistence type="predicted"/>